<gene>
    <name evidence="13" type="ORF">AFUS01_LOCUS5413</name>
</gene>
<evidence type="ECO:0000256" key="11">
    <source>
        <dbReference type="SAM" id="SignalP"/>
    </source>
</evidence>
<evidence type="ECO:0000256" key="9">
    <source>
        <dbReference type="ARBA" id="ARBA00066707"/>
    </source>
</evidence>
<evidence type="ECO:0000313" key="13">
    <source>
        <dbReference type="EMBL" id="CAG7715362.1"/>
    </source>
</evidence>
<protein>
    <recommendedName>
        <fullName evidence="9">limulus clotting factor C</fullName>
        <ecNumber evidence="9">3.4.21.84</ecNumber>
    </recommendedName>
</protein>
<name>A0A8J2JKE5_9HEXA</name>
<keyword evidence="14" id="KW-1185">Reference proteome</keyword>
<dbReference type="GO" id="GO:0006508">
    <property type="term" value="P:proteolysis"/>
    <property type="evidence" value="ECO:0007669"/>
    <property type="project" value="UniProtKB-KW"/>
</dbReference>
<dbReference type="PANTHER" id="PTHR24252">
    <property type="entry name" value="ACROSIN-RELATED"/>
    <property type="match status" value="1"/>
</dbReference>
<evidence type="ECO:0000259" key="12">
    <source>
        <dbReference type="PROSITE" id="PS50240"/>
    </source>
</evidence>
<keyword evidence="3 11" id="KW-0732">Signal</keyword>
<dbReference type="PANTHER" id="PTHR24252:SF7">
    <property type="entry name" value="HYALIN"/>
    <property type="match status" value="1"/>
</dbReference>
<dbReference type="SMART" id="SM00020">
    <property type="entry name" value="Tryp_SPc"/>
    <property type="match status" value="1"/>
</dbReference>
<evidence type="ECO:0000256" key="2">
    <source>
        <dbReference type="ARBA" id="ARBA00022670"/>
    </source>
</evidence>
<dbReference type="InterPro" id="IPR001254">
    <property type="entry name" value="Trypsin_dom"/>
</dbReference>
<dbReference type="AlphaFoldDB" id="A0A8J2JKE5"/>
<accession>A0A8J2JKE5</accession>
<evidence type="ECO:0000256" key="7">
    <source>
        <dbReference type="ARBA" id="ARBA00023157"/>
    </source>
</evidence>
<evidence type="ECO:0000256" key="4">
    <source>
        <dbReference type="ARBA" id="ARBA00022801"/>
    </source>
</evidence>
<keyword evidence="6 10" id="KW-0720">Serine protease</keyword>
<dbReference type="OrthoDB" id="10061449at2759"/>
<reference evidence="13" key="1">
    <citation type="submission" date="2021-06" db="EMBL/GenBank/DDBJ databases">
        <authorList>
            <person name="Hodson N. C."/>
            <person name="Mongue J. A."/>
            <person name="Jaron S. K."/>
        </authorList>
    </citation>
    <scope>NUCLEOTIDE SEQUENCE</scope>
</reference>
<keyword evidence="1" id="KW-0768">Sushi</keyword>
<dbReference type="EC" id="3.4.21.84" evidence="9"/>
<dbReference type="EMBL" id="CAJVCH010034569">
    <property type="protein sequence ID" value="CAG7715362.1"/>
    <property type="molecule type" value="Genomic_DNA"/>
</dbReference>
<sequence length="281" mass="30658">MNFTFVFILVLTAGLVHPRPWKNTLDKRHRLYVRIVGGHEAPRSQYPWQVSLQMLDERGHREHFCGASVISPSQVLTAAHCLFNRDLTKVRVVLGAHDGIHEEDSRQQVVGVGGARIHPGFDINSMTNDMAVITLDQVAVFNDRVKAIRLPSEDEDPDEGQSCVSTGWGNTNMGTAFIPPKTLQAVRLSVISHEVCKNKLESFLNVDETMMCAHDFAGGKGSCTGDSGGPLVCVNSNGPYLAGVVSWGIVPCGDADHPSVFAKVNHFLNFILADDSNGLIQ</sequence>
<comment type="catalytic activity">
    <reaction evidence="8">
        <text>Selective cleavage of 103-Arg-|-Ser-104 and 124-Ile-|-Ile-125 bonds in Limulus clotting factor B to form activated factor B. Cleavage of -Pro-Arg-|-Xaa- bonds in synthetic substrates.</text>
        <dbReference type="EC" id="3.4.21.84"/>
    </reaction>
</comment>
<evidence type="ECO:0000256" key="3">
    <source>
        <dbReference type="ARBA" id="ARBA00022729"/>
    </source>
</evidence>
<evidence type="ECO:0000256" key="8">
    <source>
        <dbReference type="ARBA" id="ARBA00052079"/>
    </source>
</evidence>
<keyword evidence="2 10" id="KW-0645">Protease</keyword>
<evidence type="ECO:0000256" key="10">
    <source>
        <dbReference type="RuleBase" id="RU363034"/>
    </source>
</evidence>
<dbReference type="Proteomes" id="UP000708208">
    <property type="component" value="Unassembled WGS sequence"/>
</dbReference>
<dbReference type="FunFam" id="2.40.10.10:FF:000120">
    <property type="entry name" value="Putative serine protease"/>
    <property type="match status" value="1"/>
</dbReference>
<evidence type="ECO:0000256" key="1">
    <source>
        <dbReference type="ARBA" id="ARBA00022659"/>
    </source>
</evidence>
<organism evidence="13 14">
    <name type="scientific">Allacma fusca</name>
    <dbReference type="NCBI Taxonomy" id="39272"/>
    <lineage>
        <taxon>Eukaryota</taxon>
        <taxon>Metazoa</taxon>
        <taxon>Ecdysozoa</taxon>
        <taxon>Arthropoda</taxon>
        <taxon>Hexapoda</taxon>
        <taxon>Collembola</taxon>
        <taxon>Symphypleona</taxon>
        <taxon>Sminthuridae</taxon>
        <taxon>Allacma</taxon>
    </lineage>
</organism>
<dbReference type="PROSITE" id="PS00134">
    <property type="entry name" value="TRYPSIN_HIS"/>
    <property type="match status" value="1"/>
</dbReference>
<keyword evidence="7" id="KW-1015">Disulfide bond</keyword>
<evidence type="ECO:0000313" key="14">
    <source>
        <dbReference type="Proteomes" id="UP000708208"/>
    </source>
</evidence>
<dbReference type="PROSITE" id="PS50240">
    <property type="entry name" value="TRYPSIN_DOM"/>
    <property type="match status" value="1"/>
</dbReference>
<dbReference type="CDD" id="cd00190">
    <property type="entry name" value="Tryp_SPc"/>
    <property type="match status" value="1"/>
</dbReference>
<evidence type="ECO:0000256" key="6">
    <source>
        <dbReference type="ARBA" id="ARBA00022825"/>
    </source>
</evidence>
<feature type="signal peptide" evidence="11">
    <location>
        <begin position="1"/>
        <end position="18"/>
    </location>
</feature>
<feature type="domain" description="Peptidase S1" evidence="12">
    <location>
        <begin position="35"/>
        <end position="276"/>
    </location>
</feature>
<dbReference type="InterPro" id="IPR018114">
    <property type="entry name" value="TRYPSIN_HIS"/>
</dbReference>
<keyword evidence="5" id="KW-0353">Hemolymph clotting</keyword>
<feature type="chain" id="PRO_5035192839" description="limulus clotting factor C" evidence="11">
    <location>
        <begin position="19"/>
        <end position="281"/>
    </location>
</feature>
<dbReference type="InterPro" id="IPR033116">
    <property type="entry name" value="TRYPSIN_SER"/>
</dbReference>
<dbReference type="GO" id="GO:0042381">
    <property type="term" value="P:hemolymph coagulation"/>
    <property type="evidence" value="ECO:0007669"/>
    <property type="project" value="UniProtKB-KW"/>
</dbReference>
<dbReference type="GO" id="GO:0004252">
    <property type="term" value="F:serine-type endopeptidase activity"/>
    <property type="evidence" value="ECO:0007669"/>
    <property type="project" value="InterPro"/>
</dbReference>
<dbReference type="PROSITE" id="PS00135">
    <property type="entry name" value="TRYPSIN_SER"/>
    <property type="match status" value="1"/>
</dbReference>
<evidence type="ECO:0000256" key="5">
    <source>
        <dbReference type="ARBA" id="ARBA00022820"/>
    </source>
</evidence>
<dbReference type="Pfam" id="PF00089">
    <property type="entry name" value="Trypsin"/>
    <property type="match status" value="1"/>
</dbReference>
<comment type="caution">
    <text evidence="13">The sequence shown here is derived from an EMBL/GenBank/DDBJ whole genome shotgun (WGS) entry which is preliminary data.</text>
</comment>
<keyword evidence="4 10" id="KW-0378">Hydrolase</keyword>
<proteinExistence type="predicted"/>